<name>A0A286RK64_9BACT</name>
<gene>
    <name evidence="1" type="ORF">THTE_3772</name>
</gene>
<accession>A0A286RK64</accession>
<dbReference type="EMBL" id="CP018477">
    <property type="protein sequence ID" value="ASV76373.1"/>
    <property type="molecule type" value="Genomic_DNA"/>
</dbReference>
<proteinExistence type="predicted"/>
<reference evidence="1 2" key="1">
    <citation type="journal article" name="Front. Microbiol.">
        <title>Sugar Metabolism of the First Thermophilic Planctomycete Thermogutta terrifontis: Comparative Genomic and Transcriptomic Approaches.</title>
        <authorList>
            <person name="Elcheninov A.G."/>
            <person name="Menzel P."/>
            <person name="Gudbergsdottir S.R."/>
            <person name="Slesarev A.I."/>
            <person name="Kadnikov V.V."/>
            <person name="Krogh A."/>
            <person name="Bonch-Osmolovskaya E.A."/>
            <person name="Peng X."/>
            <person name="Kublanov I.V."/>
        </authorList>
    </citation>
    <scope>NUCLEOTIDE SEQUENCE [LARGE SCALE GENOMIC DNA]</scope>
    <source>
        <strain evidence="1 2">R1</strain>
    </source>
</reference>
<evidence type="ECO:0000313" key="2">
    <source>
        <dbReference type="Proteomes" id="UP000215086"/>
    </source>
</evidence>
<keyword evidence="2" id="KW-1185">Reference proteome</keyword>
<evidence type="ECO:0000313" key="1">
    <source>
        <dbReference type="EMBL" id="ASV76373.1"/>
    </source>
</evidence>
<dbReference type="AlphaFoldDB" id="A0A286RK64"/>
<dbReference type="KEGG" id="ttf:THTE_3772"/>
<organism evidence="1 2">
    <name type="scientific">Thermogutta terrifontis</name>
    <dbReference type="NCBI Taxonomy" id="1331910"/>
    <lineage>
        <taxon>Bacteria</taxon>
        <taxon>Pseudomonadati</taxon>
        <taxon>Planctomycetota</taxon>
        <taxon>Planctomycetia</taxon>
        <taxon>Pirellulales</taxon>
        <taxon>Thermoguttaceae</taxon>
        <taxon>Thermogutta</taxon>
    </lineage>
</organism>
<dbReference type="Proteomes" id="UP000215086">
    <property type="component" value="Chromosome"/>
</dbReference>
<protein>
    <submittedName>
        <fullName evidence="1">Uncharacterized protein</fullName>
    </submittedName>
</protein>
<sequence length="50" mass="5846">MFFDGVKSIFMVTYVSSLAIFSDLPATCILVEFRFCNQLEYTRLSLTIWK</sequence>